<evidence type="ECO:0000256" key="1">
    <source>
        <dbReference type="ARBA" id="ARBA00001933"/>
    </source>
</evidence>
<accession>A0A1M5HEP7</accession>
<keyword evidence="5" id="KW-1185">Reference proteome</keyword>
<dbReference type="SUPFAM" id="SSF51419">
    <property type="entry name" value="PLP-binding barrel"/>
    <property type="match status" value="1"/>
</dbReference>
<dbReference type="PANTHER" id="PTHR43295">
    <property type="entry name" value="ARGININE DECARBOXYLASE"/>
    <property type="match status" value="1"/>
</dbReference>
<dbReference type="PANTHER" id="PTHR43295:SF9">
    <property type="entry name" value="BIOSYNTHETIC ARGININE DECARBOXYLASE"/>
    <property type="match status" value="1"/>
</dbReference>
<gene>
    <name evidence="4" type="ORF">SAMN04488522_104633</name>
</gene>
<dbReference type="InterPro" id="IPR009006">
    <property type="entry name" value="Ala_racemase/Decarboxylase_C"/>
</dbReference>
<dbReference type="InterPro" id="IPR029066">
    <property type="entry name" value="PLP-binding_barrel"/>
</dbReference>
<dbReference type="Pfam" id="PF02784">
    <property type="entry name" value="Orn_Arg_deC_N"/>
    <property type="match status" value="1"/>
</dbReference>
<dbReference type="STRING" id="288992.SAMN04488522_104633"/>
<dbReference type="GO" id="GO:0008295">
    <property type="term" value="P:spermidine biosynthetic process"/>
    <property type="evidence" value="ECO:0007669"/>
    <property type="project" value="InterPro"/>
</dbReference>
<dbReference type="GO" id="GO:0006527">
    <property type="term" value="P:L-arginine catabolic process"/>
    <property type="evidence" value="ECO:0007669"/>
    <property type="project" value="InterPro"/>
</dbReference>
<evidence type="ECO:0000256" key="2">
    <source>
        <dbReference type="ARBA" id="ARBA00022898"/>
    </source>
</evidence>
<proteinExistence type="predicted"/>
<evidence type="ECO:0000313" key="5">
    <source>
        <dbReference type="Proteomes" id="UP000184287"/>
    </source>
</evidence>
<comment type="cofactor">
    <cofactor evidence="1">
        <name>pyridoxal 5'-phosphate</name>
        <dbReference type="ChEBI" id="CHEBI:597326"/>
    </cofactor>
</comment>
<dbReference type="EMBL" id="FQUQ01000004">
    <property type="protein sequence ID" value="SHG14426.1"/>
    <property type="molecule type" value="Genomic_DNA"/>
</dbReference>
<dbReference type="GO" id="GO:0008792">
    <property type="term" value="F:arginine decarboxylase activity"/>
    <property type="evidence" value="ECO:0007669"/>
    <property type="project" value="InterPro"/>
</dbReference>
<feature type="domain" description="Orn/DAP/Arg decarboxylase 2 N-terminal" evidence="3">
    <location>
        <begin position="66"/>
        <end position="311"/>
    </location>
</feature>
<reference evidence="5" key="1">
    <citation type="submission" date="2016-11" db="EMBL/GenBank/DDBJ databases">
        <authorList>
            <person name="Varghese N."/>
            <person name="Submissions S."/>
        </authorList>
    </citation>
    <scope>NUCLEOTIDE SEQUENCE [LARGE SCALE GENOMIC DNA]</scope>
    <source>
        <strain evidence="5">DSM 16990</strain>
    </source>
</reference>
<evidence type="ECO:0000259" key="3">
    <source>
        <dbReference type="Pfam" id="PF02784"/>
    </source>
</evidence>
<dbReference type="InterPro" id="IPR002985">
    <property type="entry name" value="Arg_decrbxlase"/>
</dbReference>
<dbReference type="SUPFAM" id="SSF50621">
    <property type="entry name" value="Alanine racemase C-terminal domain-like"/>
    <property type="match status" value="1"/>
</dbReference>
<dbReference type="Gene3D" id="2.40.37.10">
    <property type="entry name" value="Lyase, Ornithine Decarboxylase, Chain A, domain 1"/>
    <property type="match status" value="1"/>
</dbReference>
<evidence type="ECO:0000313" key="4">
    <source>
        <dbReference type="EMBL" id="SHG14426.1"/>
    </source>
</evidence>
<organism evidence="4 5">
    <name type="scientific">Pedobacter caeni</name>
    <dbReference type="NCBI Taxonomy" id="288992"/>
    <lineage>
        <taxon>Bacteria</taxon>
        <taxon>Pseudomonadati</taxon>
        <taxon>Bacteroidota</taxon>
        <taxon>Sphingobacteriia</taxon>
        <taxon>Sphingobacteriales</taxon>
        <taxon>Sphingobacteriaceae</taxon>
        <taxon>Pedobacter</taxon>
    </lineage>
</organism>
<dbReference type="RefSeq" id="WP_073233334.1">
    <property type="nucleotide sequence ID" value="NZ_FQUQ01000004.1"/>
</dbReference>
<name>A0A1M5HEP7_9SPHI</name>
<dbReference type="InterPro" id="IPR022644">
    <property type="entry name" value="De-COase2_N"/>
</dbReference>
<keyword evidence="2" id="KW-0663">Pyridoxal phosphate</keyword>
<dbReference type="Gene3D" id="3.20.20.10">
    <property type="entry name" value="Alanine racemase"/>
    <property type="match status" value="1"/>
</dbReference>
<dbReference type="Proteomes" id="UP000184287">
    <property type="component" value="Unassembled WGS sequence"/>
</dbReference>
<sequence>MENYLEFINGHIALETAGFETTDDALHFHGINLLEVIETYGTPLRFTYLPSISEKISSMQELFFRAMTAERYLGKYTYCFCTKSSHFSYVLNEALSNHIGIEISSAFDIPLLSSLLASGKMDQDTLVICNGFKTAAYQQGILELIAQGNRNLIPILDNKEEFNFYTEHLHQPLNLGLRIASDDRPASQLYTSRLGIRREEIIDFYKNKIEGHANFKLTTLHFFIDSGISDSRFYWEELDKHVGLYCKLSLVNPWLSSLDIGGGMPFMDSFDFKFDYLDFVTRIIRRIKSVCDSYGVAEPDLITEFGKYTVAEASGIVYKVLGRKQQNHNEKWLMLDGSFITSLPDTWAIGQQYLLLPVNNLEREQEQVYLGGMTCDGDDYYHSGHDKIFMPKTRKTQYIGFFHTGAYQEVLSGFGGIHHCLLPGPKHILIDRNKDETLNYRVFAEEQNSKQALKILGYL</sequence>
<protein>
    <submittedName>
        <fullName evidence="4">Arginine decarboxylase</fullName>
    </submittedName>
</protein>
<dbReference type="AlphaFoldDB" id="A0A1M5HEP7"/>
<dbReference type="OrthoDB" id="9802658at2"/>